<reference evidence="1" key="2">
    <citation type="submission" date="2025-09" db="UniProtKB">
        <authorList>
            <consortium name="Ensembl"/>
        </authorList>
    </citation>
    <scope>IDENTIFICATION</scope>
</reference>
<organism evidence="1 2">
    <name type="scientific">Gopherus evgoodei</name>
    <name type="common">Goodes thornscrub tortoise</name>
    <dbReference type="NCBI Taxonomy" id="1825980"/>
    <lineage>
        <taxon>Eukaryota</taxon>
        <taxon>Metazoa</taxon>
        <taxon>Chordata</taxon>
        <taxon>Craniata</taxon>
        <taxon>Vertebrata</taxon>
        <taxon>Euteleostomi</taxon>
        <taxon>Archelosauria</taxon>
        <taxon>Testudinata</taxon>
        <taxon>Testudines</taxon>
        <taxon>Cryptodira</taxon>
        <taxon>Durocryptodira</taxon>
        <taxon>Testudinoidea</taxon>
        <taxon>Testudinidae</taxon>
        <taxon>Gopherus</taxon>
    </lineage>
</organism>
<accession>A0A8C4VHR4</accession>
<evidence type="ECO:0000313" key="2">
    <source>
        <dbReference type="Proteomes" id="UP000694390"/>
    </source>
</evidence>
<sequence length="56" mass="6174">CSLLQIKRPVCSPSGYKKADDEMSGATSSADLAEAAARTIYLNQPQQSKFRDNRVR</sequence>
<reference evidence="1" key="1">
    <citation type="submission" date="2025-08" db="UniProtKB">
        <authorList>
            <consortium name="Ensembl"/>
        </authorList>
    </citation>
    <scope>IDENTIFICATION</scope>
</reference>
<keyword evidence="2" id="KW-1185">Reference proteome</keyword>
<dbReference type="Proteomes" id="UP000694390">
    <property type="component" value="Unassembled WGS sequence"/>
</dbReference>
<dbReference type="AlphaFoldDB" id="A0A8C4VHR4"/>
<evidence type="ECO:0000313" key="1">
    <source>
        <dbReference type="Ensembl" id="ENSGEVP00005001075.1"/>
    </source>
</evidence>
<proteinExistence type="predicted"/>
<name>A0A8C4VHR4_9SAUR</name>
<protein>
    <submittedName>
        <fullName evidence="1">Uncharacterized protein</fullName>
    </submittedName>
</protein>
<dbReference type="Ensembl" id="ENSGEVT00005001141.1">
    <property type="protein sequence ID" value="ENSGEVP00005001075.1"/>
    <property type="gene ID" value="ENSGEVG00005000842.1"/>
</dbReference>
<dbReference type="GeneTree" id="ENSGT00940000178537"/>